<dbReference type="WBParaSite" id="ECPE_0001800801-mRNA-1">
    <property type="protein sequence ID" value="ECPE_0001800801-mRNA-1"/>
    <property type="gene ID" value="ECPE_0001800801"/>
</dbReference>
<dbReference type="Proteomes" id="UP000272942">
    <property type="component" value="Unassembled WGS sequence"/>
</dbReference>
<accession>A0A183BFH7</accession>
<reference evidence="1 2" key="2">
    <citation type="submission" date="2018-11" db="EMBL/GenBank/DDBJ databases">
        <authorList>
            <consortium name="Pathogen Informatics"/>
        </authorList>
    </citation>
    <scope>NUCLEOTIDE SEQUENCE [LARGE SCALE GENOMIC DNA]</scope>
    <source>
        <strain evidence="1 2">Egypt</strain>
    </source>
</reference>
<evidence type="ECO:0000313" key="2">
    <source>
        <dbReference type="Proteomes" id="UP000272942"/>
    </source>
</evidence>
<keyword evidence="2" id="KW-1185">Reference proteome</keyword>
<proteinExistence type="predicted"/>
<sequence>MDTWLLQMNYPIVTVERVGKTQFRFEQAHYLDPPNAKPPKNPSTYG</sequence>
<protein>
    <submittedName>
        <fullName evidence="3">Elongation factor P-like protein YeiP</fullName>
    </submittedName>
</protein>
<dbReference type="EMBL" id="UZAN01073234">
    <property type="protein sequence ID" value="VDP95342.1"/>
    <property type="molecule type" value="Genomic_DNA"/>
</dbReference>
<gene>
    <name evidence="1" type="ORF">ECPE_LOCUS17962</name>
</gene>
<reference evidence="3" key="1">
    <citation type="submission" date="2016-06" db="UniProtKB">
        <authorList>
            <consortium name="WormBaseParasite"/>
        </authorList>
    </citation>
    <scope>IDENTIFICATION</scope>
</reference>
<dbReference type="OrthoDB" id="510539at2759"/>
<dbReference type="AlphaFoldDB" id="A0A183BFH7"/>
<evidence type="ECO:0000313" key="3">
    <source>
        <dbReference type="WBParaSite" id="ECPE_0001800801-mRNA-1"/>
    </source>
</evidence>
<organism evidence="3">
    <name type="scientific">Echinostoma caproni</name>
    <dbReference type="NCBI Taxonomy" id="27848"/>
    <lineage>
        <taxon>Eukaryota</taxon>
        <taxon>Metazoa</taxon>
        <taxon>Spiralia</taxon>
        <taxon>Lophotrochozoa</taxon>
        <taxon>Platyhelminthes</taxon>
        <taxon>Trematoda</taxon>
        <taxon>Digenea</taxon>
        <taxon>Plagiorchiida</taxon>
        <taxon>Echinostomata</taxon>
        <taxon>Echinostomatoidea</taxon>
        <taxon>Echinostomatidae</taxon>
        <taxon>Echinostoma</taxon>
    </lineage>
</organism>
<evidence type="ECO:0000313" key="1">
    <source>
        <dbReference type="EMBL" id="VDP95342.1"/>
    </source>
</evidence>
<name>A0A183BFH7_9TREM</name>